<dbReference type="OrthoDB" id="5324548at2759"/>
<feature type="region of interest" description="Disordered" evidence="1">
    <location>
        <begin position="268"/>
        <end position="383"/>
    </location>
</feature>
<sequence length="383" mass="42982">MDHGQQYDIYGYGYSGNGIQRYKGVDVVHGYRPYHPPERLDTYEYRLMVSSLAHIHNGSPTGRPSFGRVVPYSQPGLGVSPLHNSYIATSPETSDKDYAYSGISSPPGTANGSGPPGCAFQDRIYRRSQENGTPGLMRVRSESISHPGQRYLNSISPYGSNTDWRPSASPMEQISTSFHDALSFPYLESSTTCANCRNYPHIDNLPVCHPDQGDAGSNTDWRVQGAKNYFLPSSEGNVPFNRQLPTQDIRRIAPHNDRLDVPLLEQPESRFSRRKPATVNAPDNPLTVHADEDVANNGLTKKRKRRPRIVKPRKPRTLTEEGKAHAKACTHKLPEDIPLESHDKRTPNTPWTEPLTPDFGPEQYDPVFYRSSQENDFAYEDVD</sequence>
<keyword evidence="3" id="KW-1185">Reference proteome</keyword>
<gene>
    <name evidence="2" type="ORF">ALECFALPRED_007115</name>
</gene>
<feature type="compositionally biased region" description="Basic and acidic residues" evidence="1">
    <location>
        <begin position="332"/>
        <end position="346"/>
    </location>
</feature>
<dbReference type="EMBL" id="CAJPDR010000462">
    <property type="protein sequence ID" value="CAF9937136.1"/>
    <property type="molecule type" value="Genomic_DNA"/>
</dbReference>
<protein>
    <submittedName>
        <fullName evidence="2">Uncharacterized protein</fullName>
    </submittedName>
</protein>
<feature type="region of interest" description="Disordered" evidence="1">
    <location>
        <begin position="100"/>
        <end position="119"/>
    </location>
</feature>
<dbReference type="Proteomes" id="UP000664203">
    <property type="component" value="Unassembled WGS sequence"/>
</dbReference>
<dbReference type="AlphaFoldDB" id="A0A8H3G302"/>
<evidence type="ECO:0000313" key="3">
    <source>
        <dbReference type="Proteomes" id="UP000664203"/>
    </source>
</evidence>
<feature type="compositionally biased region" description="Polar residues" evidence="1">
    <location>
        <begin position="102"/>
        <end position="112"/>
    </location>
</feature>
<feature type="compositionally biased region" description="Basic residues" evidence="1">
    <location>
        <begin position="300"/>
        <end position="316"/>
    </location>
</feature>
<reference evidence="2" key="1">
    <citation type="submission" date="2021-03" db="EMBL/GenBank/DDBJ databases">
        <authorList>
            <person name="Tagirdzhanova G."/>
        </authorList>
    </citation>
    <scope>NUCLEOTIDE SEQUENCE</scope>
</reference>
<name>A0A8H3G302_9LECA</name>
<organism evidence="2 3">
    <name type="scientific">Alectoria fallacina</name>
    <dbReference type="NCBI Taxonomy" id="1903189"/>
    <lineage>
        <taxon>Eukaryota</taxon>
        <taxon>Fungi</taxon>
        <taxon>Dikarya</taxon>
        <taxon>Ascomycota</taxon>
        <taxon>Pezizomycotina</taxon>
        <taxon>Lecanoromycetes</taxon>
        <taxon>OSLEUM clade</taxon>
        <taxon>Lecanoromycetidae</taxon>
        <taxon>Lecanorales</taxon>
        <taxon>Lecanorineae</taxon>
        <taxon>Parmeliaceae</taxon>
        <taxon>Alectoria</taxon>
    </lineage>
</organism>
<evidence type="ECO:0000256" key="1">
    <source>
        <dbReference type="SAM" id="MobiDB-lite"/>
    </source>
</evidence>
<proteinExistence type="predicted"/>
<accession>A0A8H3G302</accession>
<comment type="caution">
    <text evidence="2">The sequence shown here is derived from an EMBL/GenBank/DDBJ whole genome shotgun (WGS) entry which is preliminary data.</text>
</comment>
<evidence type="ECO:0000313" key="2">
    <source>
        <dbReference type="EMBL" id="CAF9937136.1"/>
    </source>
</evidence>